<dbReference type="Proteomes" id="UP000321196">
    <property type="component" value="Unassembled WGS sequence"/>
</dbReference>
<dbReference type="OrthoDB" id="9812389at2"/>
<gene>
    <name evidence="3" type="primary">khpA</name>
    <name evidence="4" type="ORF">FVP60_01990</name>
</gene>
<sequence>MLSAALEHIVKGIVDHPDEVRINASTSSRGDLLEVHVHPDDRGRVIGRGGRTAKALRTLISALADNRRVRVDVADD</sequence>
<evidence type="ECO:0000256" key="3">
    <source>
        <dbReference type="HAMAP-Rule" id="MF_00088"/>
    </source>
</evidence>
<dbReference type="AlphaFoldDB" id="A0A5C8HR79"/>
<comment type="subcellular location">
    <subcellularLocation>
        <location evidence="3">Cytoplasm</location>
    </subcellularLocation>
</comment>
<dbReference type="InterPro" id="IPR009019">
    <property type="entry name" value="KH_sf_prok-type"/>
</dbReference>
<comment type="similarity">
    <text evidence="3">Belongs to the KhpA RNA-binding protein family.</text>
</comment>
<evidence type="ECO:0000313" key="4">
    <source>
        <dbReference type="EMBL" id="TXK05782.1"/>
    </source>
</evidence>
<keyword evidence="2 3" id="KW-0694">RNA-binding</keyword>
<dbReference type="PANTHER" id="PTHR34654:SF1">
    <property type="entry name" value="RNA-BINDING PROTEIN KHPA"/>
    <property type="match status" value="1"/>
</dbReference>
<name>A0A5C8HR79_9MICO</name>
<comment type="function">
    <text evidence="3">A probable RNA-binding protein.</text>
</comment>
<dbReference type="Pfam" id="PF13083">
    <property type="entry name" value="KH_KhpA-B"/>
    <property type="match status" value="1"/>
</dbReference>
<organism evidence="4 5">
    <name type="scientific">Microbacterium mitrae</name>
    <dbReference type="NCBI Taxonomy" id="664640"/>
    <lineage>
        <taxon>Bacteria</taxon>
        <taxon>Bacillati</taxon>
        <taxon>Actinomycetota</taxon>
        <taxon>Actinomycetes</taxon>
        <taxon>Micrococcales</taxon>
        <taxon>Microbacteriaceae</taxon>
        <taxon>Microbacterium</taxon>
    </lineage>
</organism>
<dbReference type="RefSeq" id="WP_147824593.1">
    <property type="nucleotide sequence ID" value="NZ_BAAARG010000001.1"/>
</dbReference>
<dbReference type="EMBL" id="VRSW01000001">
    <property type="protein sequence ID" value="TXK05782.1"/>
    <property type="molecule type" value="Genomic_DNA"/>
</dbReference>
<dbReference type="PROSITE" id="PS50084">
    <property type="entry name" value="KH_TYPE_1"/>
    <property type="match status" value="1"/>
</dbReference>
<dbReference type="PANTHER" id="PTHR34654">
    <property type="entry name" value="UPF0109 PROTEIN SCO5592"/>
    <property type="match status" value="1"/>
</dbReference>
<evidence type="ECO:0000256" key="1">
    <source>
        <dbReference type="ARBA" id="ARBA00022490"/>
    </source>
</evidence>
<reference evidence="4 5" key="1">
    <citation type="submission" date="2019-08" db="EMBL/GenBank/DDBJ databases">
        <authorList>
            <person name="Dong K."/>
        </authorList>
    </citation>
    <scope>NUCLEOTIDE SEQUENCE [LARGE SCALE GENOMIC DNA]</scope>
    <source>
        <strain evidence="4 5">M4-8</strain>
    </source>
</reference>
<dbReference type="GO" id="GO:0003723">
    <property type="term" value="F:RNA binding"/>
    <property type="evidence" value="ECO:0007669"/>
    <property type="project" value="UniProtKB-UniRule"/>
</dbReference>
<dbReference type="InterPro" id="IPR020627">
    <property type="entry name" value="KhpA"/>
</dbReference>
<dbReference type="NCBIfam" id="NF002761">
    <property type="entry name" value="PRK02821.1"/>
    <property type="match status" value="1"/>
</dbReference>
<dbReference type="GO" id="GO:0005737">
    <property type="term" value="C:cytoplasm"/>
    <property type="evidence" value="ECO:0007669"/>
    <property type="project" value="UniProtKB-SubCell"/>
</dbReference>
<dbReference type="SUPFAM" id="SSF54814">
    <property type="entry name" value="Prokaryotic type KH domain (KH-domain type II)"/>
    <property type="match status" value="1"/>
</dbReference>
<evidence type="ECO:0000313" key="5">
    <source>
        <dbReference type="Proteomes" id="UP000321196"/>
    </source>
</evidence>
<protein>
    <recommendedName>
        <fullName evidence="3">RNA-binding protein KhpA</fullName>
    </recommendedName>
    <alternativeName>
        <fullName evidence="3">KH-domain protein A</fullName>
    </alternativeName>
</protein>
<dbReference type="HAMAP" id="MF_00088">
    <property type="entry name" value="KhpA"/>
    <property type="match status" value="1"/>
</dbReference>
<proteinExistence type="inferred from homology"/>
<dbReference type="Gene3D" id="3.30.300.20">
    <property type="match status" value="1"/>
</dbReference>
<evidence type="ECO:0000256" key="2">
    <source>
        <dbReference type="ARBA" id="ARBA00022884"/>
    </source>
</evidence>
<keyword evidence="5" id="KW-1185">Reference proteome</keyword>
<accession>A0A5C8HR79</accession>
<comment type="caution">
    <text evidence="4">The sequence shown here is derived from an EMBL/GenBank/DDBJ whole genome shotgun (WGS) entry which is preliminary data.</text>
</comment>
<dbReference type="InterPro" id="IPR015946">
    <property type="entry name" value="KH_dom-like_a/b"/>
</dbReference>
<keyword evidence="1 3" id="KW-0963">Cytoplasm</keyword>